<accession>A0A1E8GQK7</accession>
<dbReference type="Proteomes" id="UP000178622">
    <property type="component" value="Unassembled WGS sequence"/>
</dbReference>
<evidence type="ECO:0000313" key="2">
    <source>
        <dbReference type="EMBL" id="OFI50515.1"/>
    </source>
</evidence>
<dbReference type="PANTHER" id="PTHR43054:SF1">
    <property type="entry name" value="SCYLLO-INOSITOL 2-DEHYDROGENASE (NADP(+)) IOLU"/>
    <property type="match status" value="1"/>
</dbReference>
<evidence type="ECO:0000313" key="3">
    <source>
        <dbReference type="Proteomes" id="UP000178622"/>
    </source>
</evidence>
<feature type="domain" description="Gfo/Idh/MocA-like oxidoreductase N-terminal" evidence="1">
    <location>
        <begin position="3"/>
        <end position="117"/>
    </location>
</feature>
<dbReference type="STRING" id="1859473.BG261_01155"/>
<organism evidence="2 3">
    <name type="scientific">Floricoccus tropicus</name>
    <dbReference type="NCBI Taxonomy" id="1859473"/>
    <lineage>
        <taxon>Bacteria</taxon>
        <taxon>Bacillati</taxon>
        <taxon>Bacillota</taxon>
        <taxon>Bacilli</taxon>
        <taxon>Lactobacillales</taxon>
        <taxon>Streptococcaceae</taxon>
        <taxon>Floricoccus</taxon>
    </lineage>
</organism>
<sequence>MLKLAIIGTGWISRAFIDAALSTEKYELTSVYSRRLSSAEDFTRDFDNVKLFDNLDNFFEDDFDVVYIASPNSLHFSHAQLALKNKKNVIVEKPAFSNPTELAEIIKTAEENNVLIFEAARNIHEKSFTIIKNFLDDKTITGADFTYAKYSSKMTALLAGDVPNTFSTKFSGGALADLGVYALYAAAYLFGQSNLALYQGIILDSGVDINGIGCLEYDNFNLALKTGKNLTSNLPSEIYTTDGTLTLDGINAVSSAVFETFDGQVTELDVSALENPMAEEAWDFAEILLDPTSEKNTKEYEELLHLAQIVANTSYEMRKNAGIKFEADKND</sequence>
<reference evidence="3" key="1">
    <citation type="submission" date="2016-09" db="EMBL/GenBank/DDBJ databases">
        <title>Draft genome sequence of a novel species of the family Streptococcaceae isolated from flowers.</title>
        <authorList>
            <person name="Chuah L.-O."/>
            <person name="Yap K.-P."/>
            <person name="Thong K.L."/>
            <person name="Liong M.T."/>
            <person name="Ahmad R."/>
            <person name="Rusul G."/>
        </authorList>
    </citation>
    <scope>NUCLEOTIDE SEQUENCE [LARGE SCALE GENOMIC DNA]</scope>
    <source>
        <strain evidence="3">DF1</strain>
    </source>
</reference>
<dbReference type="GO" id="GO:0000166">
    <property type="term" value="F:nucleotide binding"/>
    <property type="evidence" value="ECO:0007669"/>
    <property type="project" value="InterPro"/>
</dbReference>
<gene>
    <name evidence="2" type="ORF">BG261_01155</name>
</gene>
<dbReference type="AlphaFoldDB" id="A0A1E8GQK7"/>
<dbReference type="OrthoDB" id="9815825at2"/>
<dbReference type="SUPFAM" id="SSF55347">
    <property type="entry name" value="Glyceraldehyde-3-phosphate dehydrogenase-like, C-terminal domain"/>
    <property type="match status" value="1"/>
</dbReference>
<dbReference type="SUPFAM" id="SSF51735">
    <property type="entry name" value="NAD(P)-binding Rossmann-fold domains"/>
    <property type="match status" value="1"/>
</dbReference>
<dbReference type="PANTHER" id="PTHR43054">
    <property type="match status" value="1"/>
</dbReference>
<dbReference type="InterPro" id="IPR036291">
    <property type="entry name" value="NAD(P)-bd_dom_sf"/>
</dbReference>
<dbReference type="EMBL" id="MKIR01000001">
    <property type="protein sequence ID" value="OFI50515.1"/>
    <property type="molecule type" value="Genomic_DNA"/>
</dbReference>
<dbReference type="Gene3D" id="3.30.360.10">
    <property type="entry name" value="Dihydrodipicolinate Reductase, domain 2"/>
    <property type="match status" value="1"/>
</dbReference>
<dbReference type="Gene3D" id="3.40.50.720">
    <property type="entry name" value="NAD(P)-binding Rossmann-like Domain"/>
    <property type="match status" value="1"/>
</dbReference>
<dbReference type="Pfam" id="PF01408">
    <property type="entry name" value="GFO_IDH_MocA"/>
    <property type="match status" value="1"/>
</dbReference>
<proteinExistence type="predicted"/>
<comment type="caution">
    <text evidence="2">The sequence shown here is derived from an EMBL/GenBank/DDBJ whole genome shotgun (WGS) entry which is preliminary data.</text>
</comment>
<name>A0A1E8GQK7_9LACT</name>
<dbReference type="InterPro" id="IPR000683">
    <property type="entry name" value="Gfo/Idh/MocA-like_OxRdtase_N"/>
</dbReference>
<dbReference type="RefSeq" id="WP_070791355.1">
    <property type="nucleotide sequence ID" value="NZ_MKIR01000001.1"/>
</dbReference>
<evidence type="ECO:0000259" key="1">
    <source>
        <dbReference type="Pfam" id="PF01408"/>
    </source>
</evidence>
<protein>
    <submittedName>
        <fullName evidence="2">Dehydrogenase</fullName>
    </submittedName>
</protein>
<keyword evidence="3" id="KW-1185">Reference proteome</keyword>